<dbReference type="NCBIfam" id="TIGR02246">
    <property type="entry name" value="SgcJ/EcaC family oxidoreductase"/>
    <property type="match status" value="1"/>
</dbReference>
<dbReference type="InterPro" id="IPR011944">
    <property type="entry name" value="Steroid_delta5-4_isomerase"/>
</dbReference>
<dbReference type="PIRSF" id="PIRSF028470">
    <property type="entry name" value="UCP028470"/>
    <property type="match status" value="1"/>
</dbReference>
<dbReference type="InterPro" id="IPR006311">
    <property type="entry name" value="TAT_signal"/>
</dbReference>
<evidence type="ECO:0000256" key="1">
    <source>
        <dbReference type="SAM" id="SignalP"/>
    </source>
</evidence>
<feature type="chain" id="PRO_5039585748" description="Calcium/calmodulin-dependent protein kinase II association-domain domain-containing protein" evidence="1">
    <location>
        <begin position="26"/>
        <end position="162"/>
    </location>
</feature>
<dbReference type="EMBL" id="BOMV01000057">
    <property type="protein sequence ID" value="GIE97532.1"/>
    <property type="molecule type" value="Genomic_DNA"/>
</dbReference>
<dbReference type="InterPro" id="IPR032710">
    <property type="entry name" value="NTF2-like_dom_sf"/>
</dbReference>
<gene>
    <name evidence="3" type="ORF">Ari01nite_49970</name>
</gene>
<evidence type="ECO:0000313" key="3">
    <source>
        <dbReference type="EMBL" id="GIE97532.1"/>
    </source>
</evidence>
<evidence type="ECO:0000259" key="2">
    <source>
        <dbReference type="Pfam" id="PF08332"/>
    </source>
</evidence>
<dbReference type="InterPro" id="IPR013543">
    <property type="entry name" value="Ca/CaM-dep_prot_kinase-assoc"/>
</dbReference>
<evidence type="ECO:0000313" key="4">
    <source>
        <dbReference type="Proteomes" id="UP000636960"/>
    </source>
</evidence>
<dbReference type="InterPro" id="IPR016887">
    <property type="entry name" value="UCP028470_steroid_isom-rel"/>
</dbReference>
<name>A0A919K1K2_9ACTN</name>
<keyword evidence="4" id="KW-1185">Reference proteome</keyword>
<proteinExistence type="predicted"/>
<protein>
    <recommendedName>
        <fullName evidence="2">Calcium/calmodulin-dependent protein kinase II association-domain domain-containing protein</fullName>
    </recommendedName>
</protein>
<organism evidence="3 4">
    <name type="scientific">Paractinoplanes rishiriensis</name>
    <dbReference type="NCBI Taxonomy" id="1050105"/>
    <lineage>
        <taxon>Bacteria</taxon>
        <taxon>Bacillati</taxon>
        <taxon>Actinomycetota</taxon>
        <taxon>Actinomycetes</taxon>
        <taxon>Micromonosporales</taxon>
        <taxon>Micromonosporaceae</taxon>
        <taxon>Paractinoplanes</taxon>
    </lineage>
</organism>
<dbReference type="AlphaFoldDB" id="A0A919K1K2"/>
<sequence length="162" mass="18164">MTRYSRRKALGLAAAATLVATAAPAAAPVAVAAPRQPTDQQIRDLFTLWNRALLTLDPEQVADRYSPDAILVPTLSNRVRADRAGIVEYFEHFLENRPQAMITESHVRVLDATSALDTGTYRFRLIGPDGSQRYVDARYTFVYERRHGTWLIVNHHSSAMPE</sequence>
<dbReference type="RefSeq" id="WP_203784581.1">
    <property type="nucleotide sequence ID" value="NZ_BOMV01000057.1"/>
</dbReference>
<dbReference type="Pfam" id="PF08332">
    <property type="entry name" value="CaMKII_AD"/>
    <property type="match status" value="1"/>
</dbReference>
<comment type="caution">
    <text evidence="3">The sequence shown here is derived from an EMBL/GenBank/DDBJ whole genome shotgun (WGS) entry which is preliminary data.</text>
</comment>
<dbReference type="Gene3D" id="3.10.450.50">
    <property type="match status" value="1"/>
</dbReference>
<dbReference type="CDD" id="cd00531">
    <property type="entry name" value="NTF2_like"/>
    <property type="match status" value="1"/>
</dbReference>
<dbReference type="GO" id="GO:0004683">
    <property type="term" value="F:calcium/calmodulin-dependent protein kinase activity"/>
    <property type="evidence" value="ECO:0007669"/>
    <property type="project" value="InterPro"/>
</dbReference>
<dbReference type="SUPFAM" id="SSF54427">
    <property type="entry name" value="NTF2-like"/>
    <property type="match status" value="1"/>
</dbReference>
<feature type="domain" description="Calcium/calmodulin-dependent protein kinase II association-domain" evidence="2">
    <location>
        <begin position="40"/>
        <end position="161"/>
    </location>
</feature>
<dbReference type="PROSITE" id="PS51318">
    <property type="entry name" value="TAT"/>
    <property type="match status" value="1"/>
</dbReference>
<dbReference type="GO" id="GO:0005516">
    <property type="term" value="F:calmodulin binding"/>
    <property type="evidence" value="ECO:0007669"/>
    <property type="project" value="InterPro"/>
</dbReference>
<feature type="signal peptide" evidence="1">
    <location>
        <begin position="1"/>
        <end position="25"/>
    </location>
</feature>
<dbReference type="Proteomes" id="UP000636960">
    <property type="component" value="Unassembled WGS sequence"/>
</dbReference>
<keyword evidence="1" id="KW-0732">Signal</keyword>
<reference evidence="3" key="1">
    <citation type="submission" date="2021-01" db="EMBL/GenBank/DDBJ databases">
        <title>Whole genome shotgun sequence of Actinoplanes rishiriensis NBRC 108556.</title>
        <authorList>
            <person name="Komaki H."/>
            <person name="Tamura T."/>
        </authorList>
    </citation>
    <scope>NUCLEOTIDE SEQUENCE</scope>
    <source>
        <strain evidence="3">NBRC 108556</strain>
    </source>
</reference>
<accession>A0A919K1K2</accession>